<organism evidence="5">
    <name type="scientific">Clostridium chauvoei</name>
    <dbReference type="NCBI Taxonomy" id="46867"/>
    <lineage>
        <taxon>Bacteria</taxon>
        <taxon>Bacillati</taxon>
        <taxon>Bacillota</taxon>
        <taxon>Clostridia</taxon>
        <taxon>Eubacteriales</taxon>
        <taxon>Clostridiaceae</taxon>
        <taxon>Clostridium</taxon>
    </lineage>
</organism>
<dbReference type="InterPro" id="IPR016183">
    <property type="entry name" value="Leukocidin/Hemolysin_toxin"/>
</dbReference>
<dbReference type="GO" id="GO:0051715">
    <property type="term" value="P:cytolysis in another organism"/>
    <property type="evidence" value="ECO:0007669"/>
    <property type="project" value="InterPro"/>
</dbReference>
<comment type="similarity">
    <text evidence="1">Belongs to the aerolysin family.</text>
</comment>
<gene>
    <name evidence="5" type="primary">cctA</name>
</gene>
<dbReference type="TCDB" id="1.C.3.2.5">
    <property type="family name" value="the Alpha-hemolysin channel-forming toxin (Alphahl) family"/>
</dbReference>
<name>I6VBE8_9CLOT</name>
<dbReference type="NCBIfam" id="TIGR01002">
    <property type="entry name" value="hlyII"/>
    <property type="match status" value="1"/>
</dbReference>
<evidence type="ECO:0000256" key="2">
    <source>
        <dbReference type="ARBA" id="ARBA00022729"/>
    </source>
</evidence>
<evidence type="ECO:0000259" key="4">
    <source>
        <dbReference type="Pfam" id="PF07968"/>
    </source>
</evidence>
<reference evidence="5" key="1">
    <citation type="journal article" date="2012" name="Vaccine">
        <title>Cytotoxin CctA, a major virulence factor of Clostridium chauvoei conferring protective immunity against myonecrosis.</title>
        <authorList>
            <person name="Frey J."/>
            <person name="Johansson A."/>
            <person name="Burki S."/>
            <person name="Vilei E.M."/>
            <person name="Redhead K."/>
        </authorList>
    </citation>
    <scope>NUCLEOTIDE SEQUENCE</scope>
    <source>
        <strain evidence="6">ATCC 10092</strain>
        <strain evidence="5">JF3703</strain>
    </source>
</reference>
<dbReference type="AlphaFoldDB" id="I6VBE8"/>
<protein>
    <submittedName>
        <fullName evidence="5">CctA</fullName>
    </submittedName>
</protein>
<dbReference type="Gene3D" id="2.70.240.10">
    <property type="entry name" value="Leukocidin/porin MspA"/>
    <property type="match status" value="1"/>
</dbReference>
<dbReference type="KEGG" id="cchv:BTM20_03860"/>
<accession>I6VBE8</accession>
<evidence type="ECO:0000256" key="1">
    <source>
        <dbReference type="ARBA" id="ARBA00009831"/>
    </source>
</evidence>
<dbReference type="PRINTS" id="PR01468">
    <property type="entry name" value="BICOMPNTOXIN"/>
</dbReference>
<dbReference type="SUPFAM" id="SSF56959">
    <property type="entry name" value="Leukocidin-like"/>
    <property type="match status" value="1"/>
</dbReference>
<keyword evidence="2 3" id="KW-0732">Signal</keyword>
<feature type="chain" id="PRO_5007674268" evidence="3">
    <location>
        <begin position="30"/>
        <end position="317"/>
    </location>
</feature>
<evidence type="ECO:0000313" key="6">
    <source>
        <dbReference type="EMBL" id="AFN27591.1"/>
    </source>
</evidence>
<feature type="domain" description="Leukocidin/Hemolysin toxin" evidence="4">
    <location>
        <begin position="62"/>
        <end position="309"/>
    </location>
</feature>
<dbReference type="GeneID" id="66300987"/>
<dbReference type="SMR" id="I6VBE8"/>
<dbReference type="EMBL" id="JQ692583">
    <property type="protein sequence ID" value="AFN27591.1"/>
    <property type="molecule type" value="Genomic_DNA"/>
</dbReference>
<sequence length="317" mass="35572">MIKRILMLALATTTIFSLTLPFSYKAVQAQENTCIVETPSEGVKTFTSSDTAYADYNCFKTNLSVTFIEDQHNNQLTALVSTEGSFIPSGLSRVGGYYQADMYWPSKYYTTLTTYDRNNRVKITKSIPTNQIDTVSVSETMGYSIGGSLSIEYGKEGPKAGGGINGSYTAQRSVTYDQPDYRTLLMKDSVNSASWEVAFNATKDGYDRDSYHGIYGNQLFMRYRLYNTGINNLTTDNNLSSLIVGGFSPKVVIALTAPKGTEESTVKVEYNRFNDQYRLRWSGTEWYGENNRNSRIDSSSESFILNWKNHTVEHAGY</sequence>
<dbReference type="EMBL" id="JQ728486">
    <property type="protein sequence ID" value="AFN24559.1"/>
    <property type="molecule type" value="Genomic_DNA"/>
</dbReference>
<feature type="signal peptide" evidence="3">
    <location>
        <begin position="1"/>
        <end position="29"/>
    </location>
</feature>
<dbReference type="Pfam" id="PF07968">
    <property type="entry name" value="Leukocidin"/>
    <property type="match status" value="1"/>
</dbReference>
<dbReference type="RefSeq" id="WP_021874975.1">
    <property type="nucleotide sequence ID" value="NZ_CP018624.1"/>
</dbReference>
<proteinExistence type="inferred from homology"/>
<evidence type="ECO:0000256" key="3">
    <source>
        <dbReference type="SAM" id="SignalP"/>
    </source>
</evidence>
<dbReference type="InterPro" id="IPR003963">
    <property type="entry name" value="Bi-component_toxin_staph"/>
</dbReference>
<dbReference type="InterPro" id="IPR036435">
    <property type="entry name" value="Leukocidin/porin_MspA_sf"/>
</dbReference>
<dbReference type="GO" id="GO:0005576">
    <property type="term" value="C:extracellular region"/>
    <property type="evidence" value="ECO:0007669"/>
    <property type="project" value="InterPro"/>
</dbReference>
<evidence type="ECO:0000313" key="5">
    <source>
        <dbReference type="EMBL" id="AFN24559.1"/>
    </source>
</evidence>